<feature type="transmembrane region" description="Helical" evidence="2">
    <location>
        <begin position="145"/>
        <end position="162"/>
    </location>
</feature>
<evidence type="ECO:0000256" key="1">
    <source>
        <dbReference type="SAM" id="MobiDB-lite"/>
    </source>
</evidence>
<keyword evidence="2" id="KW-0472">Membrane</keyword>
<feature type="region of interest" description="Disordered" evidence="1">
    <location>
        <begin position="232"/>
        <end position="272"/>
    </location>
</feature>
<organism evidence="3 4">
    <name type="scientific">Sistotremastrum suecicum HHB10207 ss-3</name>
    <dbReference type="NCBI Taxonomy" id="1314776"/>
    <lineage>
        <taxon>Eukaryota</taxon>
        <taxon>Fungi</taxon>
        <taxon>Dikarya</taxon>
        <taxon>Basidiomycota</taxon>
        <taxon>Agaricomycotina</taxon>
        <taxon>Agaricomycetes</taxon>
        <taxon>Sistotremastrales</taxon>
        <taxon>Sistotremastraceae</taxon>
        <taxon>Sistotremastrum</taxon>
    </lineage>
</organism>
<dbReference type="PANTHER" id="PTHR28008:SF1">
    <property type="entry name" value="DOMAIN PROTEIN, PUTATIVE (AFU_ORTHOLOGUE AFUA_3G10980)-RELATED"/>
    <property type="match status" value="1"/>
</dbReference>
<sequence>MIRLSSDDAQDRFIRYVRSRPRRIGKAVMKSHKVPLPKYEYFPIRIRWWFAFFTAVVLLILAFLGFTDFSRSLPLNDKLLHFICLCIATAVLYWVFDVEESARRIWFWRHAGLIITAVVSLLFGGVMSEVVQSLLPYKEFQMGDVLANLTGSSIGLCISYYLERYYRRRREIQRLYRPIAASPMSSDDEGDSTDLFLPRRQGAQKSNFVRGEGVQPRMGDVWDESVSREEIFGVGDDDDLDDDVRPVKRDATTPQIVVTPAPTHSIVESPSH</sequence>
<protein>
    <recommendedName>
        <fullName evidence="5">VanZ-like domain-containing protein</fullName>
    </recommendedName>
</protein>
<dbReference type="EMBL" id="KV428013">
    <property type="protein sequence ID" value="KZT42482.1"/>
    <property type="molecule type" value="Genomic_DNA"/>
</dbReference>
<keyword evidence="2" id="KW-1133">Transmembrane helix</keyword>
<evidence type="ECO:0000313" key="3">
    <source>
        <dbReference type="EMBL" id="KZT42482.1"/>
    </source>
</evidence>
<evidence type="ECO:0008006" key="5">
    <source>
        <dbReference type="Google" id="ProtNLM"/>
    </source>
</evidence>
<dbReference type="AlphaFoldDB" id="A0A166H9N5"/>
<name>A0A166H9N5_9AGAM</name>
<evidence type="ECO:0000313" key="4">
    <source>
        <dbReference type="Proteomes" id="UP000076798"/>
    </source>
</evidence>
<proteinExistence type="predicted"/>
<reference evidence="3 4" key="1">
    <citation type="journal article" date="2016" name="Mol. Biol. Evol.">
        <title>Comparative Genomics of Early-Diverging Mushroom-Forming Fungi Provides Insights into the Origins of Lignocellulose Decay Capabilities.</title>
        <authorList>
            <person name="Nagy L.G."/>
            <person name="Riley R."/>
            <person name="Tritt A."/>
            <person name="Adam C."/>
            <person name="Daum C."/>
            <person name="Floudas D."/>
            <person name="Sun H."/>
            <person name="Yadav J.S."/>
            <person name="Pangilinan J."/>
            <person name="Larsson K.H."/>
            <person name="Matsuura K."/>
            <person name="Barry K."/>
            <person name="Labutti K."/>
            <person name="Kuo R."/>
            <person name="Ohm R.A."/>
            <person name="Bhattacharya S.S."/>
            <person name="Shirouzu T."/>
            <person name="Yoshinaga Y."/>
            <person name="Martin F.M."/>
            <person name="Grigoriev I.V."/>
            <person name="Hibbett D.S."/>
        </authorList>
    </citation>
    <scope>NUCLEOTIDE SEQUENCE [LARGE SCALE GENOMIC DNA]</scope>
    <source>
        <strain evidence="3 4">HHB10207 ss-3</strain>
    </source>
</reference>
<keyword evidence="4" id="KW-1185">Reference proteome</keyword>
<feature type="transmembrane region" description="Helical" evidence="2">
    <location>
        <begin position="108"/>
        <end position="125"/>
    </location>
</feature>
<accession>A0A166H9N5</accession>
<dbReference type="Proteomes" id="UP000076798">
    <property type="component" value="Unassembled WGS sequence"/>
</dbReference>
<feature type="transmembrane region" description="Helical" evidence="2">
    <location>
        <begin position="48"/>
        <end position="67"/>
    </location>
</feature>
<evidence type="ECO:0000256" key="2">
    <source>
        <dbReference type="SAM" id="Phobius"/>
    </source>
</evidence>
<feature type="transmembrane region" description="Helical" evidence="2">
    <location>
        <begin position="79"/>
        <end position="96"/>
    </location>
</feature>
<dbReference type="PANTHER" id="PTHR28008">
    <property type="entry name" value="DOMAIN PROTEIN, PUTATIVE (AFU_ORTHOLOGUE AFUA_3G10980)-RELATED"/>
    <property type="match status" value="1"/>
</dbReference>
<keyword evidence="2" id="KW-0812">Transmembrane</keyword>
<gene>
    <name evidence="3" type="ORF">SISSUDRAFT_47089</name>
</gene>
<dbReference type="OrthoDB" id="63581at2759"/>